<sequence length="150" mass="16842">FFSSIGNVSTSSTPSKFDQKITNSPLPSLALTPVLESEVAAVLQKMEPKKSEDINGISMWLLKQCSDFIVSPITKIVNKSFETGVFPKELKTAKVVPVFKKEDPSSIENYRPISILPALSKNSKNYFLPGSYIFWKKSSFINYTIRIQTR</sequence>
<dbReference type="EMBL" id="GECZ01021312">
    <property type="protein sequence ID" value="JAS48457.1"/>
    <property type="molecule type" value="Transcribed_RNA"/>
</dbReference>
<protein>
    <recommendedName>
        <fullName evidence="2">Reverse transcriptase domain-containing protein</fullName>
    </recommendedName>
</protein>
<feature type="non-terminal residue" evidence="1">
    <location>
        <position position="1"/>
    </location>
</feature>
<dbReference type="PANTHER" id="PTHR47510:SF3">
    <property type="entry name" value="ENDO_EXONUCLEASE_PHOSPHATASE DOMAIN-CONTAINING PROTEIN"/>
    <property type="match status" value="1"/>
</dbReference>
<reference evidence="1" key="1">
    <citation type="submission" date="2015-11" db="EMBL/GenBank/DDBJ databases">
        <title>De novo transcriptome assembly of four potential Pierce s Disease insect vectors from Arizona vineyards.</title>
        <authorList>
            <person name="Tassone E.E."/>
        </authorList>
    </citation>
    <scope>NUCLEOTIDE SEQUENCE</scope>
</reference>
<name>A0A1B6FE42_9HEMI</name>
<evidence type="ECO:0000313" key="1">
    <source>
        <dbReference type="EMBL" id="JAS48457.1"/>
    </source>
</evidence>
<accession>A0A1B6FE42</accession>
<dbReference type="PANTHER" id="PTHR47510">
    <property type="entry name" value="REVERSE TRANSCRIPTASE DOMAIN-CONTAINING PROTEIN"/>
    <property type="match status" value="1"/>
</dbReference>
<organism evidence="1">
    <name type="scientific">Cuerna arida</name>
    <dbReference type="NCBI Taxonomy" id="1464854"/>
    <lineage>
        <taxon>Eukaryota</taxon>
        <taxon>Metazoa</taxon>
        <taxon>Ecdysozoa</taxon>
        <taxon>Arthropoda</taxon>
        <taxon>Hexapoda</taxon>
        <taxon>Insecta</taxon>
        <taxon>Pterygota</taxon>
        <taxon>Neoptera</taxon>
        <taxon>Paraneoptera</taxon>
        <taxon>Hemiptera</taxon>
        <taxon>Auchenorrhyncha</taxon>
        <taxon>Membracoidea</taxon>
        <taxon>Cicadellidae</taxon>
        <taxon>Cicadellinae</taxon>
        <taxon>Proconiini</taxon>
        <taxon>Cuerna</taxon>
    </lineage>
</organism>
<gene>
    <name evidence="1" type="ORF">g.47976</name>
</gene>
<proteinExistence type="predicted"/>
<dbReference type="AlphaFoldDB" id="A0A1B6FE42"/>
<evidence type="ECO:0008006" key="2">
    <source>
        <dbReference type="Google" id="ProtNLM"/>
    </source>
</evidence>